<evidence type="ECO:0000313" key="2">
    <source>
        <dbReference type="EMBL" id="KAF5796757.1"/>
    </source>
</evidence>
<gene>
    <name evidence="2" type="ORF">HanXRQr2_Chr08g0355551</name>
</gene>
<organism evidence="2 3">
    <name type="scientific">Helianthus annuus</name>
    <name type="common">Common sunflower</name>
    <dbReference type="NCBI Taxonomy" id="4232"/>
    <lineage>
        <taxon>Eukaryota</taxon>
        <taxon>Viridiplantae</taxon>
        <taxon>Streptophyta</taxon>
        <taxon>Embryophyta</taxon>
        <taxon>Tracheophyta</taxon>
        <taxon>Spermatophyta</taxon>
        <taxon>Magnoliopsida</taxon>
        <taxon>eudicotyledons</taxon>
        <taxon>Gunneridae</taxon>
        <taxon>Pentapetalae</taxon>
        <taxon>asterids</taxon>
        <taxon>campanulids</taxon>
        <taxon>Asterales</taxon>
        <taxon>Asteraceae</taxon>
        <taxon>Asteroideae</taxon>
        <taxon>Heliantheae alliance</taxon>
        <taxon>Heliantheae</taxon>
        <taxon>Helianthus</taxon>
    </lineage>
</organism>
<feature type="compositionally biased region" description="Basic and acidic residues" evidence="1">
    <location>
        <begin position="99"/>
        <end position="128"/>
    </location>
</feature>
<dbReference type="Gramene" id="mRNA:HanXRQr2_Chr08g0355551">
    <property type="protein sequence ID" value="mRNA:HanXRQr2_Chr08g0355551"/>
    <property type="gene ID" value="HanXRQr2_Chr08g0355551"/>
</dbReference>
<name>A0A9K3IHC5_HELAN</name>
<dbReference type="Proteomes" id="UP000215914">
    <property type="component" value="Unassembled WGS sequence"/>
</dbReference>
<reference evidence="2" key="2">
    <citation type="submission" date="2020-06" db="EMBL/GenBank/DDBJ databases">
        <title>Helianthus annuus Genome sequencing and assembly Release 2.</title>
        <authorList>
            <person name="Gouzy J."/>
            <person name="Langlade N."/>
            <person name="Munos S."/>
        </authorList>
    </citation>
    <scope>NUCLEOTIDE SEQUENCE</scope>
    <source>
        <tissue evidence="2">Leaves</tissue>
    </source>
</reference>
<protein>
    <submittedName>
        <fullName evidence="2">Uncharacterized protein</fullName>
    </submittedName>
</protein>
<dbReference type="EMBL" id="MNCJ02000323">
    <property type="protein sequence ID" value="KAF5796757.1"/>
    <property type="molecule type" value="Genomic_DNA"/>
</dbReference>
<feature type="region of interest" description="Disordered" evidence="1">
    <location>
        <begin position="60"/>
        <end position="132"/>
    </location>
</feature>
<feature type="region of interest" description="Disordered" evidence="1">
    <location>
        <begin position="150"/>
        <end position="172"/>
    </location>
</feature>
<evidence type="ECO:0000256" key="1">
    <source>
        <dbReference type="SAM" id="MobiDB-lite"/>
    </source>
</evidence>
<accession>A0A9K3IHC5</accession>
<reference evidence="2" key="1">
    <citation type="journal article" date="2017" name="Nature">
        <title>The sunflower genome provides insights into oil metabolism, flowering and Asterid evolution.</title>
        <authorList>
            <person name="Badouin H."/>
            <person name="Gouzy J."/>
            <person name="Grassa C.J."/>
            <person name="Murat F."/>
            <person name="Staton S.E."/>
            <person name="Cottret L."/>
            <person name="Lelandais-Briere C."/>
            <person name="Owens G.L."/>
            <person name="Carrere S."/>
            <person name="Mayjonade B."/>
            <person name="Legrand L."/>
            <person name="Gill N."/>
            <person name="Kane N.C."/>
            <person name="Bowers J.E."/>
            <person name="Hubner S."/>
            <person name="Bellec A."/>
            <person name="Berard A."/>
            <person name="Berges H."/>
            <person name="Blanchet N."/>
            <person name="Boniface M.C."/>
            <person name="Brunel D."/>
            <person name="Catrice O."/>
            <person name="Chaidir N."/>
            <person name="Claudel C."/>
            <person name="Donnadieu C."/>
            <person name="Faraut T."/>
            <person name="Fievet G."/>
            <person name="Helmstetter N."/>
            <person name="King M."/>
            <person name="Knapp S.J."/>
            <person name="Lai Z."/>
            <person name="Le Paslier M.C."/>
            <person name="Lippi Y."/>
            <person name="Lorenzon L."/>
            <person name="Mandel J.R."/>
            <person name="Marage G."/>
            <person name="Marchand G."/>
            <person name="Marquand E."/>
            <person name="Bret-Mestries E."/>
            <person name="Morien E."/>
            <person name="Nambeesan S."/>
            <person name="Nguyen T."/>
            <person name="Pegot-Espagnet P."/>
            <person name="Pouilly N."/>
            <person name="Raftis F."/>
            <person name="Sallet E."/>
            <person name="Schiex T."/>
            <person name="Thomas J."/>
            <person name="Vandecasteele C."/>
            <person name="Vares D."/>
            <person name="Vear F."/>
            <person name="Vautrin S."/>
            <person name="Crespi M."/>
            <person name="Mangin B."/>
            <person name="Burke J.M."/>
            <person name="Salse J."/>
            <person name="Munos S."/>
            <person name="Vincourt P."/>
            <person name="Rieseberg L.H."/>
            <person name="Langlade N.B."/>
        </authorList>
    </citation>
    <scope>NUCLEOTIDE SEQUENCE</scope>
    <source>
        <tissue evidence="2">Leaves</tissue>
    </source>
</reference>
<keyword evidence="3" id="KW-1185">Reference proteome</keyword>
<proteinExistence type="predicted"/>
<comment type="caution">
    <text evidence="2">The sequence shown here is derived from an EMBL/GenBank/DDBJ whole genome shotgun (WGS) entry which is preliminary data.</text>
</comment>
<dbReference type="AlphaFoldDB" id="A0A9K3IHC5"/>
<feature type="compositionally biased region" description="Basic and acidic residues" evidence="1">
    <location>
        <begin position="152"/>
        <end position="172"/>
    </location>
</feature>
<evidence type="ECO:0000313" key="3">
    <source>
        <dbReference type="Proteomes" id="UP000215914"/>
    </source>
</evidence>
<sequence length="238" mass="26165">MIEAIQADGKLTWLDQIRYHFLHPTSESFAAYANTILGEDGEDDVDDITDPTREEVIVLSSGGSDRSHEGLTPHSPHAGPAQRVSNEPVDIEVPVKTADQLETRRKKKLDGSEGKEKGAEEKATETPRKRPSTLPFLDYVLVSDTLSGLGAGEKRDWSDPDDSVKKKALEDKKRKLDEQAAVMLASKRARLQKEAPPAPSESEIDLEVFTAKHGNLLEKIFEAFGSCGTRFSHLCEAG</sequence>